<evidence type="ECO:0000256" key="1">
    <source>
        <dbReference type="SAM" id="Phobius"/>
    </source>
</evidence>
<dbReference type="AlphaFoldDB" id="A0A1M5WHI7"/>
<dbReference type="Pfam" id="PF14501">
    <property type="entry name" value="HATPase_c_5"/>
    <property type="match status" value="1"/>
</dbReference>
<dbReference type="OrthoDB" id="9792686at2"/>
<feature type="domain" description="Sensor histidine kinase NatK-like C-terminal" evidence="2">
    <location>
        <begin position="323"/>
        <end position="413"/>
    </location>
</feature>
<feature type="transmembrane region" description="Helical" evidence="1">
    <location>
        <begin position="6"/>
        <end position="23"/>
    </location>
</feature>
<feature type="transmembrane region" description="Helical" evidence="1">
    <location>
        <begin position="35"/>
        <end position="55"/>
    </location>
</feature>
<keyword evidence="1" id="KW-1133">Transmembrane helix</keyword>
<dbReference type="EMBL" id="FQXM01000017">
    <property type="protein sequence ID" value="SHH86966.1"/>
    <property type="molecule type" value="Genomic_DNA"/>
</dbReference>
<feature type="transmembrane region" description="Helical" evidence="1">
    <location>
        <begin position="61"/>
        <end position="80"/>
    </location>
</feature>
<organism evidence="3 4">
    <name type="scientific">Clostridium grantii DSM 8605</name>
    <dbReference type="NCBI Taxonomy" id="1121316"/>
    <lineage>
        <taxon>Bacteria</taxon>
        <taxon>Bacillati</taxon>
        <taxon>Bacillota</taxon>
        <taxon>Clostridia</taxon>
        <taxon>Eubacteriales</taxon>
        <taxon>Clostridiaceae</taxon>
        <taxon>Clostridium</taxon>
    </lineage>
</organism>
<keyword evidence="1" id="KW-0472">Membrane</keyword>
<name>A0A1M5WHI7_9CLOT</name>
<dbReference type="RefSeq" id="WP_073339146.1">
    <property type="nucleotide sequence ID" value="NZ_FQXM01000017.1"/>
</dbReference>
<dbReference type="InterPro" id="IPR036890">
    <property type="entry name" value="HATPase_C_sf"/>
</dbReference>
<dbReference type="GO" id="GO:0042802">
    <property type="term" value="F:identical protein binding"/>
    <property type="evidence" value="ECO:0007669"/>
    <property type="project" value="TreeGrafter"/>
</dbReference>
<dbReference type="PANTHER" id="PTHR40448">
    <property type="entry name" value="TWO-COMPONENT SENSOR HISTIDINE KINASE"/>
    <property type="match status" value="1"/>
</dbReference>
<dbReference type="PANTHER" id="PTHR40448:SF1">
    <property type="entry name" value="TWO-COMPONENT SENSOR HISTIDINE KINASE"/>
    <property type="match status" value="1"/>
</dbReference>
<evidence type="ECO:0000313" key="4">
    <source>
        <dbReference type="Proteomes" id="UP000184447"/>
    </source>
</evidence>
<dbReference type="Proteomes" id="UP000184447">
    <property type="component" value="Unassembled WGS sequence"/>
</dbReference>
<keyword evidence="4" id="KW-1185">Reference proteome</keyword>
<feature type="transmembrane region" description="Helical" evidence="1">
    <location>
        <begin position="87"/>
        <end position="109"/>
    </location>
</feature>
<feature type="transmembrane region" description="Helical" evidence="1">
    <location>
        <begin position="115"/>
        <end position="135"/>
    </location>
</feature>
<feature type="transmembrane region" description="Helical" evidence="1">
    <location>
        <begin position="184"/>
        <end position="204"/>
    </location>
</feature>
<gene>
    <name evidence="3" type="ORF">SAMN02745207_02917</name>
</gene>
<evidence type="ECO:0000259" key="2">
    <source>
        <dbReference type="Pfam" id="PF14501"/>
    </source>
</evidence>
<accession>A0A1M5WHI7</accession>
<protein>
    <submittedName>
        <fullName evidence="3">GHKL domain-containing protein</fullName>
    </submittedName>
</protein>
<evidence type="ECO:0000313" key="3">
    <source>
        <dbReference type="EMBL" id="SHH86966.1"/>
    </source>
</evidence>
<feature type="transmembrane region" description="Helical" evidence="1">
    <location>
        <begin position="156"/>
        <end position="172"/>
    </location>
</feature>
<keyword evidence="1" id="KW-0812">Transmembrane</keyword>
<dbReference type="Gene3D" id="3.30.565.10">
    <property type="entry name" value="Histidine kinase-like ATPase, C-terminal domain"/>
    <property type="match status" value="1"/>
</dbReference>
<dbReference type="InterPro" id="IPR032834">
    <property type="entry name" value="NatK-like_C"/>
</dbReference>
<dbReference type="STRING" id="1121316.SAMN02745207_02917"/>
<reference evidence="3 4" key="1">
    <citation type="submission" date="2016-11" db="EMBL/GenBank/DDBJ databases">
        <authorList>
            <person name="Jaros S."/>
            <person name="Januszkiewicz K."/>
            <person name="Wedrychowicz H."/>
        </authorList>
    </citation>
    <scope>NUCLEOTIDE SEQUENCE [LARGE SCALE GENOMIC DNA]</scope>
    <source>
        <strain evidence="3 4">DSM 8605</strain>
    </source>
</reference>
<sequence length="429" mass="50439">MTIEFLDSFLSTLTELVCLLILRKSFIAKRLNENIMGNFFVLILASLVIAVRYEIFKDTQLIFNIMILIILLVLIFKMSFYEAIIQLMLALTTVMTIEFIIIMFFSVFIENVKGSYLVKCGAISLTILFSLIIYYKVNLKKVYSQIIKKENKVLKFIVINSFIAVFSIWFYWDSNFNRQVYNLIYIVLILVIILTTNLVSVIYLEKIDAQHKALEAYNKYNPYVEELIKEIRKEQHDYKNRLHALMMLPEVCDNYDDLVKEIQEYTNNYKKETIDDKIQILKLNNKMLGALLYYKINQAKEMGIIIDCEIEDDCMEGCMPNYEIVDIVGILVDNAIEATATYTGNKHIKIEFKEKKFKRYIIIKNTFYFIEKQRLEKLFKKAYSTKGSGRGYGLSNVEGIINKYPEIMIQAYNEKNYNENYVVFEISCE</sequence>
<proteinExistence type="predicted"/>
<dbReference type="SUPFAM" id="SSF55874">
    <property type="entry name" value="ATPase domain of HSP90 chaperone/DNA topoisomerase II/histidine kinase"/>
    <property type="match status" value="1"/>
</dbReference>